<gene>
    <name evidence="2" type="ORF">PUN28_020914</name>
</gene>
<evidence type="ECO:0000313" key="3">
    <source>
        <dbReference type="Proteomes" id="UP001430953"/>
    </source>
</evidence>
<dbReference type="EMBL" id="JADYXP020000030">
    <property type="protein sequence ID" value="KAL0098974.1"/>
    <property type="molecule type" value="Genomic_DNA"/>
</dbReference>
<keyword evidence="1" id="KW-0472">Membrane</keyword>
<keyword evidence="3" id="KW-1185">Reference proteome</keyword>
<sequence length="159" mass="18380">MHGNLTPCASVSVLLNLLSLELSIQAYYTVTLIVLLFSDLINPLLVYLFLLYVLLEICIVAYLSVVHLLNYKCFFSLGKRNLKLLVKLMLSKFTDGTSSIRAIFTSPHSSRESARFPDFENFAENYQLKFGLRKLFPRMFVNRFLKFFTYFSCLSFLSI</sequence>
<comment type="caution">
    <text evidence="2">The sequence shown here is derived from an EMBL/GenBank/DDBJ whole genome shotgun (WGS) entry which is preliminary data.</text>
</comment>
<keyword evidence="1" id="KW-0812">Transmembrane</keyword>
<accession>A0AAW2E9C4</accession>
<feature type="transmembrane region" description="Helical" evidence="1">
    <location>
        <begin position="44"/>
        <end position="69"/>
    </location>
</feature>
<feature type="transmembrane region" description="Helical" evidence="1">
    <location>
        <begin position="12"/>
        <end position="38"/>
    </location>
</feature>
<organism evidence="2 3">
    <name type="scientific">Cardiocondyla obscurior</name>
    <dbReference type="NCBI Taxonomy" id="286306"/>
    <lineage>
        <taxon>Eukaryota</taxon>
        <taxon>Metazoa</taxon>
        <taxon>Ecdysozoa</taxon>
        <taxon>Arthropoda</taxon>
        <taxon>Hexapoda</taxon>
        <taxon>Insecta</taxon>
        <taxon>Pterygota</taxon>
        <taxon>Neoptera</taxon>
        <taxon>Endopterygota</taxon>
        <taxon>Hymenoptera</taxon>
        <taxon>Apocrita</taxon>
        <taxon>Aculeata</taxon>
        <taxon>Formicoidea</taxon>
        <taxon>Formicidae</taxon>
        <taxon>Myrmicinae</taxon>
        <taxon>Cardiocondyla</taxon>
    </lineage>
</organism>
<dbReference type="AlphaFoldDB" id="A0AAW2E9C4"/>
<evidence type="ECO:0000313" key="2">
    <source>
        <dbReference type="EMBL" id="KAL0098974.1"/>
    </source>
</evidence>
<reference evidence="2 3" key="1">
    <citation type="submission" date="2023-03" db="EMBL/GenBank/DDBJ databases">
        <title>High recombination rates correlate with genetic variation in Cardiocondyla obscurior ants.</title>
        <authorList>
            <person name="Errbii M."/>
        </authorList>
    </citation>
    <scope>NUCLEOTIDE SEQUENCE [LARGE SCALE GENOMIC DNA]</scope>
    <source>
        <strain evidence="2">Alpha-2009</strain>
        <tissue evidence="2">Whole body</tissue>
    </source>
</reference>
<evidence type="ECO:0000256" key="1">
    <source>
        <dbReference type="SAM" id="Phobius"/>
    </source>
</evidence>
<proteinExistence type="predicted"/>
<protein>
    <submittedName>
        <fullName evidence="2">Uncharacterized protein</fullName>
    </submittedName>
</protein>
<keyword evidence="1" id="KW-1133">Transmembrane helix</keyword>
<dbReference type="Proteomes" id="UP001430953">
    <property type="component" value="Unassembled WGS sequence"/>
</dbReference>
<name>A0AAW2E9C4_9HYME</name>